<name>A0A8S8ZMV3_SORMA</name>
<dbReference type="AlphaFoldDB" id="A0A8S8ZMV3"/>
<organism evidence="1 2">
    <name type="scientific">Sordaria macrospora</name>
    <dbReference type="NCBI Taxonomy" id="5147"/>
    <lineage>
        <taxon>Eukaryota</taxon>
        <taxon>Fungi</taxon>
        <taxon>Dikarya</taxon>
        <taxon>Ascomycota</taxon>
        <taxon>Pezizomycotina</taxon>
        <taxon>Sordariomycetes</taxon>
        <taxon>Sordariomycetidae</taxon>
        <taxon>Sordariales</taxon>
        <taxon>Sordariaceae</taxon>
        <taxon>Sordaria</taxon>
    </lineage>
</organism>
<sequence>MVNRQTLESTGDWSLELMSVLARPSLQTCRRHGDREERWDATIAGCGVLERMRGSRRSIIEYVEIICMELGLSVCCC</sequence>
<reference evidence="1 2" key="1">
    <citation type="submission" date="2017-07" db="EMBL/GenBank/DDBJ databases">
        <title>Genome sequence of the Sordaria macrospora wild type strain R19027.</title>
        <authorList>
            <person name="Nowrousian M."/>
            <person name="Teichert I."/>
            <person name="Kueck U."/>
        </authorList>
    </citation>
    <scope>NUCLEOTIDE SEQUENCE [LARGE SCALE GENOMIC DNA]</scope>
    <source>
        <strain evidence="1 2">R19027</strain>
        <tissue evidence="1">Mycelium</tissue>
    </source>
</reference>
<comment type="caution">
    <text evidence="1">The sequence shown here is derived from an EMBL/GenBank/DDBJ whole genome shotgun (WGS) entry which is preliminary data.</text>
</comment>
<evidence type="ECO:0000313" key="2">
    <source>
        <dbReference type="Proteomes" id="UP000433876"/>
    </source>
</evidence>
<accession>A0A8S8ZMV3</accession>
<protein>
    <submittedName>
        <fullName evidence="1">Uncharacterized protein</fullName>
    </submittedName>
</protein>
<evidence type="ECO:0000313" key="1">
    <source>
        <dbReference type="EMBL" id="KAA8630236.1"/>
    </source>
</evidence>
<gene>
    <name evidence="1" type="ORF">SMACR_12867</name>
</gene>
<dbReference type="Proteomes" id="UP000433876">
    <property type="component" value="Unassembled WGS sequence"/>
</dbReference>
<dbReference type="EMBL" id="NMPR01000110">
    <property type="protein sequence ID" value="KAA8630236.1"/>
    <property type="molecule type" value="Genomic_DNA"/>
</dbReference>
<proteinExistence type="predicted"/>